<sequence>MGTNKKDILYKDLSYKIIGLAMQVHSKLGYGFLEKVYENALIVLFKYERIAATQQCPVTVYFVGEKVGEYYADILVEEKIILELKSVEKIIDAHKAQTLNYLKATGLPLAIILNFGKEKLEYERLVL</sequence>
<dbReference type="InterPro" id="IPR026350">
    <property type="entry name" value="GxxExxY"/>
</dbReference>
<dbReference type="AlphaFoldDB" id="A0A533QF73"/>
<name>A0A533QF73_9BACT</name>
<organism evidence="1 2">
    <name type="scientific">Candidatus Jettenia ecosi</name>
    <dbReference type="NCBI Taxonomy" id="2494326"/>
    <lineage>
        <taxon>Bacteria</taxon>
        <taxon>Pseudomonadati</taxon>
        <taxon>Planctomycetota</taxon>
        <taxon>Candidatus Brocadiia</taxon>
        <taxon>Candidatus Brocadiales</taxon>
        <taxon>Candidatus Brocadiaceae</taxon>
        <taxon>Candidatus Jettenia</taxon>
    </lineage>
</organism>
<dbReference type="Pfam" id="PF13366">
    <property type="entry name" value="PDDEXK_3"/>
    <property type="match status" value="1"/>
</dbReference>
<reference evidence="1 2" key="1">
    <citation type="submission" date="2019-04" db="EMBL/GenBank/DDBJ databases">
        <title>Genome of a novel bacterium Candidatus Jettenia ecosi reconstructed from metagenome of an anammox bioreactor.</title>
        <authorList>
            <person name="Mardanov A.V."/>
            <person name="Beletsky A.V."/>
            <person name="Ravin N.V."/>
            <person name="Botchkova E.A."/>
            <person name="Litti Y.V."/>
            <person name="Nozhevnikova A.N."/>
        </authorList>
    </citation>
    <scope>NUCLEOTIDE SEQUENCE [LARGE SCALE GENOMIC DNA]</scope>
    <source>
        <strain evidence="1">J2</strain>
    </source>
</reference>
<comment type="caution">
    <text evidence="1">The sequence shown here is derived from an EMBL/GenBank/DDBJ whole genome shotgun (WGS) entry which is preliminary data.</text>
</comment>
<dbReference type="Proteomes" id="UP000319783">
    <property type="component" value="Unassembled WGS sequence"/>
</dbReference>
<evidence type="ECO:0000313" key="2">
    <source>
        <dbReference type="Proteomes" id="UP000319783"/>
    </source>
</evidence>
<proteinExistence type="predicted"/>
<dbReference type="NCBIfam" id="TIGR04256">
    <property type="entry name" value="GxxExxY"/>
    <property type="match status" value="1"/>
</dbReference>
<accession>A0A533QF73</accession>
<evidence type="ECO:0000313" key="1">
    <source>
        <dbReference type="EMBL" id="TLD43259.1"/>
    </source>
</evidence>
<gene>
    <name evidence="1" type="ORF">JETT_0428</name>
</gene>
<dbReference type="EMBL" id="SULG01000005">
    <property type="protein sequence ID" value="TLD43259.1"/>
    <property type="molecule type" value="Genomic_DNA"/>
</dbReference>
<protein>
    <submittedName>
        <fullName evidence="1">GxxExxY protein</fullName>
    </submittedName>
</protein>